<reference evidence="1 2" key="1">
    <citation type="submission" date="2017-05" db="EMBL/GenBank/DDBJ databases">
        <authorList>
            <person name="Varghese N."/>
            <person name="Submissions S."/>
        </authorList>
    </citation>
    <scope>NUCLEOTIDE SEQUENCE [LARGE SCALE GENOMIC DNA]</scope>
    <source>
        <strain evidence="1 2">DSM 19036</strain>
    </source>
</reference>
<protein>
    <submittedName>
        <fullName evidence="1">Uncharacterized protein</fullName>
    </submittedName>
</protein>
<dbReference type="AlphaFoldDB" id="A0A521FNF3"/>
<dbReference type="EMBL" id="FXTN01000013">
    <property type="protein sequence ID" value="SMO96981.1"/>
    <property type="molecule type" value="Genomic_DNA"/>
</dbReference>
<gene>
    <name evidence="1" type="ORF">SAMN06265348_113203</name>
</gene>
<evidence type="ECO:0000313" key="1">
    <source>
        <dbReference type="EMBL" id="SMO96981.1"/>
    </source>
</evidence>
<proteinExistence type="predicted"/>
<keyword evidence="2" id="KW-1185">Reference proteome</keyword>
<organism evidence="1 2">
    <name type="scientific">Pedobacter westerhofensis</name>
    <dbReference type="NCBI Taxonomy" id="425512"/>
    <lineage>
        <taxon>Bacteria</taxon>
        <taxon>Pseudomonadati</taxon>
        <taxon>Bacteroidota</taxon>
        <taxon>Sphingobacteriia</taxon>
        <taxon>Sphingobacteriales</taxon>
        <taxon>Sphingobacteriaceae</taxon>
        <taxon>Pedobacter</taxon>
    </lineage>
</organism>
<name>A0A521FNF3_9SPHI</name>
<evidence type="ECO:0000313" key="2">
    <source>
        <dbReference type="Proteomes" id="UP000320300"/>
    </source>
</evidence>
<accession>A0A521FNF3</accession>
<sequence>MLCMPYQFTLGQRTIELLECDPQGHYYVFWEDLPVGFVYRLDLGIDVGTIVWAGSSPFLNRHAQEIGMYIQKHIL</sequence>
<dbReference type="Proteomes" id="UP000320300">
    <property type="component" value="Unassembled WGS sequence"/>
</dbReference>